<proteinExistence type="predicted"/>
<protein>
    <submittedName>
        <fullName evidence="1">Uncharacterized protein</fullName>
    </submittedName>
</protein>
<evidence type="ECO:0000313" key="2">
    <source>
        <dbReference type="Proteomes" id="UP000249417"/>
    </source>
</evidence>
<accession>A0A2W5PRX8</accession>
<comment type="caution">
    <text evidence="1">The sequence shown here is derived from an EMBL/GenBank/DDBJ whole genome shotgun (WGS) entry which is preliminary data.</text>
</comment>
<dbReference type="EMBL" id="QFQB01000056">
    <property type="protein sequence ID" value="PZQ45253.1"/>
    <property type="molecule type" value="Genomic_DNA"/>
</dbReference>
<evidence type="ECO:0000313" key="1">
    <source>
        <dbReference type="EMBL" id="PZQ45253.1"/>
    </source>
</evidence>
<organism evidence="1 2">
    <name type="scientific">Micavibrio aeruginosavorus</name>
    <dbReference type="NCBI Taxonomy" id="349221"/>
    <lineage>
        <taxon>Bacteria</taxon>
        <taxon>Pseudomonadati</taxon>
        <taxon>Bdellovibrionota</taxon>
        <taxon>Bdellovibrionia</taxon>
        <taxon>Bdellovibrionales</taxon>
        <taxon>Pseudobdellovibrionaceae</taxon>
        <taxon>Micavibrio</taxon>
    </lineage>
</organism>
<dbReference type="Proteomes" id="UP000249417">
    <property type="component" value="Unassembled WGS sequence"/>
</dbReference>
<gene>
    <name evidence="1" type="ORF">DI551_07865</name>
</gene>
<sequence>MRKPDTGNQRSCKSECCHQNPDLSLRRVFQTPQKHQTGRA</sequence>
<name>A0A2W5PRX8_9BACT</name>
<reference evidence="1 2" key="1">
    <citation type="submission" date="2017-08" db="EMBL/GenBank/DDBJ databases">
        <title>Infants hospitalized years apart are colonized by the same room-sourced microbial strains.</title>
        <authorList>
            <person name="Brooks B."/>
            <person name="Olm M.R."/>
            <person name="Firek B.A."/>
            <person name="Baker R."/>
            <person name="Thomas B.C."/>
            <person name="Morowitz M.J."/>
            <person name="Banfield J.F."/>
        </authorList>
    </citation>
    <scope>NUCLEOTIDE SEQUENCE [LARGE SCALE GENOMIC DNA]</scope>
    <source>
        <strain evidence="1">S2_005_002_R2_29</strain>
    </source>
</reference>
<dbReference type="AlphaFoldDB" id="A0A2W5PRX8"/>